<evidence type="ECO:0000313" key="2">
    <source>
        <dbReference type="EMBL" id="MDF3297619.1"/>
    </source>
</evidence>
<reference evidence="2 3" key="1">
    <citation type="submission" date="2023-03" db="EMBL/GenBank/DDBJ databases">
        <title>Draft genome sequence of Streptomyces sp. K1PA1 isolated from peat swamp forest in Thailand.</title>
        <authorList>
            <person name="Klaysubun C."/>
            <person name="Duangmal K."/>
        </authorList>
    </citation>
    <scope>NUCLEOTIDE SEQUENCE [LARGE SCALE GENOMIC DNA]</scope>
    <source>
        <strain evidence="2 3">K1PA1</strain>
    </source>
</reference>
<keyword evidence="1" id="KW-0812">Transmembrane</keyword>
<comment type="caution">
    <text evidence="2">The sequence shown here is derived from an EMBL/GenBank/DDBJ whole genome shotgun (WGS) entry which is preliminary data.</text>
</comment>
<dbReference type="InterPro" id="IPR025101">
    <property type="entry name" value="DUF4012"/>
</dbReference>
<protein>
    <submittedName>
        <fullName evidence="2">DUF4012 domain-containing protein</fullName>
    </submittedName>
</protein>
<dbReference type="RefSeq" id="WP_276107144.1">
    <property type="nucleotide sequence ID" value="NZ_JARJBB010000001.1"/>
</dbReference>
<dbReference type="EMBL" id="JARJBB010000001">
    <property type="protein sequence ID" value="MDF3297619.1"/>
    <property type="molecule type" value="Genomic_DNA"/>
</dbReference>
<gene>
    <name evidence="2" type="ORF">P3H78_03060</name>
</gene>
<keyword evidence="1" id="KW-1133">Transmembrane helix</keyword>
<evidence type="ECO:0000313" key="3">
    <source>
        <dbReference type="Proteomes" id="UP001221150"/>
    </source>
</evidence>
<dbReference type="Proteomes" id="UP001221150">
    <property type="component" value="Unassembled WGS sequence"/>
</dbReference>
<proteinExistence type="predicted"/>
<accession>A0ABT5ZZ03</accession>
<keyword evidence="1" id="KW-0472">Membrane</keyword>
<feature type="transmembrane region" description="Helical" evidence="1">
    <location>
        <begin position="21"/>
        <end position="43"/>
    </location>
</feature>
<keyword evidence="3" id="KW-1185">Reference proteome</keyword>
<dbReference type="Pfam" id="PF13196">
    <property type="entry name" value="DUF4012"/>
    <property type="match status" value="1"/>
</dbReference>
<organism evidence="2 3">
    <name type="scientific">Streptomyces tropicalis</name>
    <dbReference type="NCBI Taxonomy" id="3034234"/>
    <lineage>
        <taxon>Bacteria</taxon>
        <taxon>Bacillati</taxon>
        <taxon>Actinomycetota</taxon>
        <taxon>Actinomycetes</taxon>
        <taxon>Kitasatosporales</taxon>
        <taxon>Streptomycetaceae</taxon>
        <taxon>Streptomyces</taxon>
    </lineage>
</organism>
<evidence type="ECO:0000256" key="1">
    <source>
        <dbReference type="SAM" id="Phobius"/>
    </source>
</evidence>
<sequence>MFRRPAPGRLLRPHLRDVRPLLWLAAGLVLAGAGWIAATGLMARSELSAVQVDLKTLRGSLMSPPGATSAAGRKPGGRELAEWAARSAAQRAGRAHRLTTGPAWYLAAQLPLVGGPLRTVRGTTDALDRLAGRALPAVVRSVDHLSTDTGGGHIDLAGLRRAGPDLEHAATEVTAARAEVDGLPRQTWSSTVDRVRGRLAGTLGTMAPAMENAAAGARLLPPMLGEDGMRRYLLVFQNPAEARGTGGMPGAYAVLTADGGRLALPEFGRDTDMATARPGIDLGADFAAMYAHYDAVNTWANSNMSPHFPYAARIWSAAWARKSGERVDGVLSLGPGSLAGLLAAVGPARTADGVLVTARNVVDLTERTNYAMYRDSVRRKAFLLDVARTAAGRLLAAAGDPRQRPVLLRSLYEVLSSGDMTAWSAHAPEERELAARPVGGSVPQGPRPYAGLVLNNAAGTKLDYYLDRSLEWSSDRCTAAGREVTVKAVLSNRAPSAGLPPYVTDRLDKPAYKTHEGDNRLLLSYFGTTGARLTEATVDGRRVLVSPGTERGHPVYTLDVEVPVGGRRTVTLHLLEPVSDQPPTVLRQRLSRPMRVTVRPGAGCPVDGA</sequence>
<name>A0ABT5ZZ03_9ACTN</name>